<reference evidence="9 10" key="1">
    <citation type="journal article" date="2018" name="Front. Microbiol.">
        <title>Genome-Wide Analysis of Corynespora cassiicola Leaf Fall Disease Putative Effectors.</title>
        <authorList>
            <person name="Lopez D."/>
            <person name="Ribeiro S."/>
            <person name="Label P."/>
            <person name="Fumanal B."/>
            <person name="Venisse J.S."/>
            <person name="Kohler A."/>
            <person name="de Oliveira R.R."/>
            <person name="Labutti K."/>
            <person name="Lipzen A."/>
            <person name="Lail K."/>
            <person name="Bauer D."/>
            <person name="Ohm R.A."/>
            <person name="Barry K.W."/>
            <person name="Spatafora J."/>
            <person name="Grigoriev I.V."/>
            <person name="Martin F.M."/>
            <person name="Pujade-Renaud V."/>
        </authorList>
    </citation>
    <scope>NUCLEOTIDE SEQUENCE [LARGE SCALE GENOMIC DNA]</scope>
    <source>
        <strain evidence="9 10">Philippines</strain>
    </source>
</reference>
<dbReference type="InterPro" id="IPR005043">
    <property type="entry name" value="XPO2_C"/>
</dbReference>
<dbReference type="OrthoDB" id="3268246at2759"/>
<dbReference type="SMART" id="SM00913">
    <property type="entry name" value="IBN_N"/>
    <property type="match status" value="1"/>
</dbReference>
<evidence type="ECO:0000256" key="7">
    <source>
        <dbReference type="ARBA" id="ARBA00023242"/>
    </source>
</evidence>
<name>A0A2T2NZF0_CORCC</name>
<evidence type="ECO:0000256" key="5">
    <source>
        <dbReference type="ARBA" id="ARBA00022490"/>
    </source>
</evidence>
<keyword evidence="6" id="KW-0653">Protein transport</keyword>
<evidence type="ECO:0000256" key="2">
    <source>
        <dbReference type="ARBA" id="ARBA00004496"/>
    </source>
</evidence>
<gene>
    <name evidence="9" type="ORF">BS50DRAFT_673431</name>
</gene>
<dbReference type="InterPro" id="IPR011989">
    <property type="entry name" value="ARM-like"/>
</dbReference>
<evidence type="ECO:0000256" key="4">
    <source>
        <dbReference type="ARBA" id="ARBA00022448"/>
    </source>
</evidence>
<dbReference type="GO" id="GO:0005635">
    <property type="term" value="C:nuclear envelope"/>
    <property type="evidence" value="ECO:0007669"/>
    <property type="project" value="TreeGrafter"/>
</dbReference>
<dbReference type="InterPro" id="IPR001494">
    <property type="entry name" value="Importin-beta_N"/>
</dbReference>
<protein>
    <submittedName>
        <fullName evidence="9">Cse1-domain-containing protein</fullName>
    </submittedName>
</protein>
<comment type="subcellular location">
    <subcellularLocation>
        <location evidence="2">Cytoplasm</location>
    </subcellularLocation>
    <subcellularLocation>
        <location evidence="1">Nucleus</location>
    </subcellularLocation>
</comment>
<evidence type="ECO:0000256" key="6">
    <source>
        <dbReference type="ARBA" id="ARBA00022927"/>
    </source>
</evidence>
<dbReference type="Pfam" id="PF03378">
    <property type="entry name" value="CAS_CSE1"/>
    <property type="match status" value="1"/>
</dbReference>
<dbReference type="STRING" id="1448308.A0A2T2NZF0"/>
<evidence type="ECO:0000256" key="1">
    <source>
        <dbReference type="ARBA" id="ARBA00004123"/>
    </source>
</evidence>
<dbReference type="InterPro" id="IPR016024">
    <property type="entry name" value="ARM-type_fold"/>
</dbReference>
<accession>A0A2T2NZF0</accession>
<comment type="similarity">
    <text evidence="3">Belongs to the XPO2/CSE1 family.</text>
</comment>
<dbReference type="InterPro" id="IPR013713">
    <property type="entry name" value="XPO2_central"/>
</dbReference>
<evidence type="ECO:0000259" key="8">
    <source>
        <dbReference type="PROSITE" id="PS50166"/>
    </source>
</evidence>
<keyword evidence="5" id="KW-0963">Cytoplasm</keyword>
<dbReference type="Pfam" id="PF03810">
    <property type="entry name" value="IBN_N"/>
    <property type="match status" value="1"/>
</dbReference>
<dbReference type="AlphaFoldDB" id="A0A2T2NZF0"/>
<dbReference type="GO" id="GO:0031267">
    <property type="term" value="F:small GTPase binding"/>
    <property type="evidence" value="ECO:0007669"/>
    <property type="project" value="InterPro"/>
</dbReference>
<dbReference type="GO" id="GO:0006606">
    <property type="term" value="P:protein import into nucleus"/>
    <property type="evidence" value="ECO:0007669"/>
    <property type="project" value="TreeGrafter"/>
</dbReference>
<dbReference type="Proteomes" id="UP000240883">
    <property type="component" value="Unassembled WGS sequence"/>
</dbReference>
<organism evidence="9 10">
    <name type="scientific">Corynespora cassiicola Philippines</name>
    <dbReference type="NCBI Taxonomy" id="1448308"/>
    <lineage>
        <taxon>Eukaryota</taxon>
        <taxon>Fungi</taxon>
        <taxon>Dikarya</taxon>
        <taxon>Ascomycota</taxon>
        <taxon>Pezizomycotina</taxon>
        <taxon>Dothideomycetes</taxon>
        <taxon>Pleosporomycetidae</taxon>
        <taxon>Pleosporales</taxon>
        <taxon>Corynesporascaceae</taxon>
        <taxon>Corynespora</taxon>
    </lineage>
</organism>
<evidence type="ECO:0000256" key="3">
    <source>
        <dbReference type="ARBA" id="ARBA00008669"/>
    </source>
</evidence>
<dbReference type="Pfam" id="PF08506">
    <property type="entry name" value="Cse1"/>
    <property type="match status" value="1"/>
</dbReference>
<feature type="domain" description="Importin N-terminal" evidence="8">
    <location>
        <begin position="24"/>
        <end position="97"/>
    </location>
</feature>
<dbReference type="Gene3D" id="1.25.10.10">
    <property type="entry name" value="Leucine-rich Repeat Variant"/>
    <property type="match status" value="1"/>
</dbReference>
<keyword evidence="4" id="KW-0813">Transport</keyword>
<dbReference type="FunFam" id="1.25.10.10:FF:000057">
    <property type="entry name" value="Exportin-2 isoform 1"/>
    <property type="match status" value="1"/>
</dbReference>
<dbReference type="PANTHER" id="PTHR10997:SF8">
    <property type="entry name" value="EXPORTIN-2"/>
    <property type="match status" value="1"/>
</dbReference>
<keyword evidence="7" id="KW-0539">Nucleus</keyword>
<dbReference type="GO" id="GO:0005049">
    <property type="term" value="F:nuclear export signal receptor activity"/>
    <property type="evidence" value="ECO:0007669"/>
    <property type="project" value="TreeGrafter"/>
</dbReference>
<dbReference type="GO" id="GO:0006611">
    <property type="term" value="P:protein export from nucleus"/>
    <property type="evidence" value="ECO:0007669"/>
    <property type="project" value="TreeGrafter"/>
</dbReference>
<keyword evidence="10" id="KW-1185">Reference proteome</keyword>
<sequence>MATDIAALSQLLQASLDPRQNKQAEAAIASEQAKPNFSLSLLQIVAASDAPITVRLAAALYFKNFIKRHWVDEDGNYQLPETEVTAIKRELIGLMVSVPPNLQAQLGEAISAIADSDFWQRWDTLVDDLISRLTPNNTTVNNGVLRVAHSIFKRWRPLFRSDDLFTEINHVLSKFSQPFLVLLQNTDEVITNSKDNPEALKGAFSTLELIIKLFYDLSCQDLPPVFEDNIAPISSLLHKYLIFDSPTLHTGDETEAGVQEYVKAGIFEGLMLYVQKYEDVFGPQLGQFIESTWTFLMSVGLETKYDILVSRALQFLTAVANTNHAEAFNNESVMVQIIEKVILPNLTLRESDEELFEDEPIEFIRRDLEGSDNDTRRRAATNFLRQLMGRYEGLVTDLGKRYVDLHLQSYASNPSENWKAKDTAVYLLSAIAAKGTATAAQGVLSVNPNVNVVEFFQSQIAADLQADNANPILKVDAIKYIYVFRSQFPPEMWRAAFPLLVSQLGSDNYVIHTYAAIAVERALYMTDDKKEPIIPKADVVGLSRDLLAHLFKLITKNPAPEKIQENEFLMKCVMRVLIFIRDGVLPNSETILNNFIGILKVIRHNPSNPRFQYYLFEALGALIRFAAPTQSDAFEQKLYEPFAAVIQAGVEEFIPYVFQLFAALLEANPSGALTDYYKSLFEIVIRPDLWVARGNVPALTRLLGAMIPRDAQNIVARNQLEPILGIFQKLVSTKANEVYSFELIESIFASLPVESLRPYLTTILQLMLTRMSNMKTEMFQQRFIAFYHFVSARQDKGLGADFFINVTDQVQHDVFKPIYLTIILPETQKLPRPTDRKTAVVSYTKTLTDSQAFVDRYPKGWGLTTKGLLDLLVNPPVPSAADDIIPEVDVDELSFGVGFTPLNTCKKPPKDPFPEITNVKAWVGEYLKQANSRHNGRIVKLVQERLDPGVKGALAEYLQ</sequence>
<evidence type="ECO:0000313" key="10">
    <source>
        <dbReference type="Proteomes" id="UP000240883"/>
    </source>
</evidence>
<dbReference type="EMBL" id="KZ678131">
    <property type="protein sequence ID" value="PSN70646.1"/>
    <property type="molecule type" value="Genomic_DNA"/>
</dbReference>
<dbReference type="GO" id="GO:0005829">
    <property type="term" value="C:cytosol"/>
    <property type="evidence" value="ECO:0007669"/>
    <property type="project" value="TreeGrafter"/>
</dbReference>
<evidence type="ECO:0000313" key="9">
    <source>
        <dbReference type="EMBL" id="PSN70646.1"/>
    </source>
</evidence>
<dbReference type="SUPFAM" id="SSF48371">
    <property type="entry name" value="ARM repeat"/>
    <property type="match status" value="1"/>
</dbReference>
<dbReference type="PROSITE" id="PS50166">
    <property type="entry name" value="IMPORTIN_B_NT"/>
    <property type="match status" value="1"/>
</dbReference>
<proteinExistence type="inferred from homology"/>
<dbReference type="PANTHER" id="PTHR10997">
    <property type="entry name" value="IMPORTIN-7, 8, 11"/>
    <property type="match status" value="1"/>
</dbReference>